<dbReference type="Proteomes" id="UP000682733">
    <property type="component" value="Unassembled WGS sequence"/>
</dbReference>
<feature type="transmembrane region" description="Helical" evidence="1">
    <location>
        <begin position="205"/>
        <end position="224"/>
    </location>
</feature>
<sequence>MAQSVNESPNEILKHWNRNYPVAAKLDNELESESKKSHTRYIPPSSNVNGICIALTIFLLWCFFWYHAVFQINLSKTHKSNRSHWFDVIFTFVILEFLYTGLFITCHDAMHGCIVYRYQKLNNLIGYVCFTMYAWLDYNRMYVKHWQHHNHAGLVGKDPDFHDGRFISLPVWYAKFMYEYSSIKQIVKVLLWTQFLIHVLHVETINVVVYMAICPLLSSFRLFYFGTYLPHKPNEDASEIMNWEKTRTSKANRLISFLCCYHFDYHWEHHRWPYAP</sequence>
<protein>
    <recommendedName>
        <fullName evidence="2">Fatty acid desaturase domain-containing protein</fullName>
    </recommendedName>
</protein>
<reference evidence="4" key="1">
    <citation type="submission" date="2021-02" db="EMBL/GenBank/DDBJ databases">
        <authorList>
            <person name="Nowell W R."/>
        </authorList>
    </citation>
    <scope>NUCLEOTIDE SEQUENCE</scope>
</reference>
<organism evidence="4 7">
    <name type="scientific">Didymodactylos carnosus</name>
    <dbReference type="NCBI Taxonomy" id="1234261"/>
    <lineage>
        <taxon>Eukaryota</taxon>
        <taxon>Metazoa</taxon>
        <taxon>Spiralia</taxon>
        <taxon>Gnathifera</taxon>
        <taxon>Rotifera</taxon>
        <taxon>Eurotatoria</taxon>
        <taxon>Bdelloidea</taxon>
        <taxon>Philodinida</taxon>
        <taxon>Philodinidae</taxon>
        <taxon>Didymodactylos</taxon>
    </lineage>
</organism>
<dbReference type="EMBL" id="CAJOBA010035165">
    <property type="protein sequence ID" value="CAF3999620.1"/>
    <property type="molecule type" value="Genomic_DNA"/>
</dbReference>
<feature type="domain" description="Fatty acid desaturase" evidence="2">
    <location>
        <begin position="188"/>
        <end position="276"/>
    </location>
</feature>
<feature type="transmembrane region" description="Helical" evidence="1">
    <location>
        <begin position="88"/>
        <end position="106"/>
    </location>
</feature>
<dbReference type="InterPro" id="IPR005804">
    <property type="entry name" value="FA_desaturase_dom"/>
</dbReference>
<dbReference type="Proteomes" id="UP000677228">
    <property type="component" value="Unassembled WGS sequence"/>
</dbReference>
<keyword evidence="7" id="KW-1185">Reference proteome</keyword>
<keyword evidence="1" id="KW-1133">Transmembrane helix</keyword>
<accession>A0A815IGW0</accession>
<evidence type="ECO:0000313" key="4">
    <source>
        <dbReference type="EMBL" id="CAF1368161.1"/>
    </source>
</evidence>
<dbReference type="EMBL" id="CAJOBC010073965">
    <property type="protein sequence ID" value="CAF4252088.1"/>
    <property type="molecule type" value="Genomic_DNA"/>
</dbReference>
<keyword evidence="1" id="KW-0472">Membrane</keyword>
<dbReference type="EMBL" id="CAJNOQ010015769">
    <property type="protein sequence ID" value="CAF1368161.1"/>
    <property type="molecule type" value="Genomic_DNA"/>
</dbReference>
<dbReference type="GO" id="GO:0006629">
    <property type="term" value="P:lipid metabolic process"/>
    <property type="evidence" value="ECO:0007669"/>
    <property type="project" value="InterPro"/>
</dbReference>
<name>A0A815IGW0_9BILA</name>
<evidence type="ECO:0000313" key="6">
    <source>
        <dbReference type="EMBL" id="CAF4252088.1"/>
    </source>
</evidence>
<dbReference type="Proteomes" id="UP000681722">
    <property type="component" value="Unassembled WGS sequence"/>
</dbReference>
<comment type="caution">
    <text evidence="4">The sequence shown here is derived from an EMBL/GenBank/DDBJ whole genome shotgun (WGS) entry which is preliminary data.</text>
</comment>
<feature type="transmembrane region" description="Helical" evidence="1">
    <location>
        <begin position="118"/>
        <end position="136"/>
    </location>
</feature>
<dbReference type="Proteomes" id="UP000663829">
    <property type="component" value="Unassembled WGS sequence"/>
</dbReference>
<evidence type="ECO:0000313" key="5">
    <source>
        <dbReference type="EMBL" id="CAF3999620.1"/>
    </source>
</evidence>
<feature type="domain" description="Fatty acid desaturase" evidence="2">
    <location>
        <begin position="84"/>
        <end position="179"/>
    </location>
</feature>
<dbReference type="EMBL" id="CAJNOK010013637">
    <property type="protein sequence ID" value="CAF1188558.1"/>
    <property type="molecule type" value="Genomic_DNA"/>
</dbReference>
<proteinExistence type="predicted"/>
<keyword evidence="1" id="KW-0812">Transmembrane</keyword>
<gene>
    <name evidence="4" type="ORF">GPM918_LOCUS31722</name>
    <name evidence="3" type="ORF">OVA965_LOCUS23422</name>
    <name evidence="6" type="ORF">SRO942_LOCUS32369</name>
    <name evidence="5" type="ORF">TMI583_LOCUS24141</name>
</gene>
<evidence type="ECO:0000256" key="1">
    <source>
        <dbReference type="SAM" id="Phobius"/>
    </source>
</evidence>
<dbReference type="Pfam" id="PF00487">
    <property type="entry name" value="FA_desaturase"/>
    <property type="match status" value="2"/>
</dbReference>
<feature type="transmembrane region" description="Helical" evidence="1">
    <location>
        <begin position="48"/>
        <end position="68"/>
    </location>
</feature>
<dbReference type="AlphaFoldDB" id="A0A815IGW0"/>
<evidence type="ECO:0000313" key="7">
    <source>
        <dbReference type="Proteomes" id="UP000663829"/>
    </source>
</evidence>
<dbReference type="OrthoDB" id="9980984at2759"/>
<evidence type="ECO:0000313" key="3">
    <source>
        <dbReference type="EMBL" id="CAF1188558.1"/>
    </source>
</evidence>
<evidence type="ECO:0000259" key="2">
    <source>
        <dbReference type="Pfam" id="PF00487"/>
    </source>
</evidence>